<evidence type="ECO:0000313" key="1">
    <source>
        <dbReference type="EMBL" id="PQO45294.1"/>
    </source>
</evidence>
<organism evidence="1 2">
    <name type="scientific">Blastopirellula marina</name>
    <dbReference type="NCBI Taxonomy" id="124"/>
    <lineage>
        <taxon>Bacteria</taxon>
        <taxon>Pseudomonadati</taxon>
        <taxon>Planctomycetota</taxon>
        <taxon>Planctomycetia</taxon>
        <taxon>Pirellulales</taxon>
        <taxon>Pirellulaceae</taxon>
        <taxon>Blastopirellula</taxon>
    </lineage>
</organism>
<dbReference type="EMBL" id="PUHZ01000015">
    <property type="protein sequence ID" value="PQO45294.1"/>
    <property type="molecule type" value="Genomic_DNA"/>
</dbReference>
<comment type="caution">
    <text evidence="1">The sequence shown here is derived from an EMBL/GenBank/DDBJ whole genome shotgun (WGS) entry which is preliminary data.</text>
</comment>
<evidence type="ECO:0008006" key="3">
    <source>
        <dbReference type="Google" id="ProtNLM"/>
    </source>
</evidence>
<evidence type="ECO:0000313" key="2">
    <source>
        <dbReference type="Proteomes" id="UP000237819"/>
    </source>
</evidence>
<dbReference type="AlphaFoldDB" id="A0A2S8GMP7"/>
<dbReference type="Pfam" id="PF22785">
    <property type="entry name" value="Tc-R-P"/>
    <property type="match status" value="1"/>
</dbReference>
<dbReference type="SUPFAM" id="SSF52799">
    <property type="entry name" value="(Phosphotyrosine protein) phosphatases II"/>
    <property type="match status" value="1"/>
</dbReference>
<dbReference type="OrthoDB" id="267632at2"/>
<dbReference type="InterPro" id="IPR016130">
    <property type="entry name" value="Tyr_Pase_AS"/>
</dbReference>
<reference evidence="1 2" key="1">
    <citation type="submission" date="2018-02" db="EMBL/GenBank/DDBJ databases">
        <title>Comparative genomes isolates from brazilian mangrove.</title>
        <authorList>
            <person name="Araujo J.E."/>
            <person name="Taketani R.G."/>
            <person name="Silva M.C.P."/>
            <person name="Loureco M.V."/>
            <person name="Andreote F.D."/>
        </authorList>
    </citation>
    <scope>NUCLEOTIDE SEQUENCE [LARGE SCALE GENOMIC DNA]</scope>
    <source>
        <strain evidence="1 2">Nap-Phe MGV</strain>
    </source>
</reference>
<protein>
    <recommendedName>
        <fullName evidence="3">Tyrosine specific protein phosphatases domain-containing protein</fullName>
    </recommendedName>
</protein>
<gene>
    <name evidence="1" type="ORF">C5Y93_15175</name>
</gene>
<dbReference type="RefSeq" id="WP_105336274.1">
    <property type="nucleotide sequence ID" value="NZ_PUHZ01000015.1"/>
</dbReference>
<dbReference type="InterPro" id="IPR029021">
    <property type="entry name" value="Prot-tyrosine_phosphatase-like"/>
</dbReference>
<sequence length="173" mass="19097">MHPKLIDALQQGVFPITTRVSIGRFAAPDRCAYLHEQGITHILNVSDAESLSQVRDFGFSRVEDIAISDNTRMPTDQALLAVQTLHSMLNVDDSQVYLHCIAGQNRCPTVLWLYLIAMGMGKASAKQMITSRCPDAQPGHNTLVDAALVAEVNEWGRKLGYIDRASLTEPAYE</sequence>
<dbReference type="Proteomes" id="UP000237819">
    <property type="component" value="Unassembled WGS sequence"/>
</dbReference>
<accession>A0A2S8GMP7</accession>
<proteinExistence type="predicted"/>
<dbReference type="PROSITE" id="PS00383">
    <property type="entry name" value="TYR_PHOSPHATASE_1"/>
    <property type="match status" value="1"/>
</dbReference>
<name>A0A2S8GMP7_9BACT</name>
<dbReference type="Gene3D" id="3.90.190.10">
    <property type="entry name" value="Protein tyrosine phosphatase superfamily"/>
    <property type="match status" value="1"/>
</dbReference>